<dbReference type="InterPro" id="IPR039421">
    <property type="entry name" value="Type_1_exporter"/>
</dbReference>
<evidence type="ECO:0000256" key="5">
    <source>
        <dbReference type="ARBA" id="ARBA00022741"/>
    </source>
</evidence>
<dbReference type="PROSITE" id="PS50893">
    <property type="entry name" value="ABC_TRANSPORTER_2"/>
    <property type="match status" value="2"/>
</dbReference>
<gene>
    <name evidence="12" type="primary">ABCB4</name>
    <name evidence="12" type="ORF">LCER1_G006231</name>
</gene>
<dbReference type="GO" id="GO:0005743">
    <property type="term" value="C:mitochondrial inner membrane"/>
    <property type="evidence" value="ECO:0007669"/>
    <property type="project" value="TreeGrafter"/>
</dbReference>
<keyword evidence="6" id="KW-0067">ATP-binding</keyword>
<dbReference type="Gene3D" id="1.20.1560.10">
    <property type="entry name" value="ABC transporter type 1, transmembrane domain"/>
    <property type="match status" value="1"/>
</dbReference>
<feature type="domain" description="ABC transporter" evidence="10">
    <location>
        <begin position="378"/>
        <end position="623"/>
    </location>
</feature>
<dbReference type="FunFam" id="3.40.50.300:FF:000967">
    <property type="entry name" value="ABC multidrug transporter mdr4"/>
    <property type="match status" value="1"/>
</dbReference>
<dbReference type="Pfam" id="PF00005">
    <property type="entry name" value="ABC_tran"/>
    <property type="match status" value="2"/>
</dbReference>
<evidence type="ECO:0000256" key="7">
    <source>
        <dbReference type="ARBA" id="ARBA00022989"/>
    </source>
</evidence>
<reference evidence="12 13" key="1">
    <citation type="submission" date="2018-05" db="EMBL/GenBank/DDBJ databases">
        <title>Whole genome sequencing for identification of molecular markers to develop diagnostic detection tools for the regulated plant pathogen Lachnellula willkommii.</title>
        <authorList>
            <person name="Giroux E."/>
            <person name="Bilodeau G."/>
        </authorList>
    </citation>
    <scope>NUCLEOTIDE SEQUENCE [LARGE SCALE GENOMIC DNA]</scope>
    <source>
        <strain evidence="12 13">CBS 625.97</strain>
    </source>
</reference>
<dbReference type="Pfam" id="PF00664">
    <property type="entry name" value="ABC_membrane"/>
    <property type="match status" value="2"/>
</dbReference>
<keyword evidence="13" id="KW-1185">Reference proteome</keyword>
<dbReference type="CDD" id="cd03249">
    <property type="entry name" value="ABC_MTABC3_MDL1_MDL2"/>
    <property type="match status" value="1"/>
</dbReference>
<dbReference type="GO" id="GO:0005524">
    <property type="term" value="F:ATP binding"/>
    <property type="evidence" value="ECO:0007669"/>
    <property type="project" value="UniProtKB-KW"/>
</dbReference>
<feature type="domain" description="ABC transmembrane type-1" evidence="11">
    <location>
        <begin position="57"/>
        <end position="338"/>
    </location>
</feature>
<feature type="transmembrane region" description="Helical" evidence="9">
    <location>
        <begin position="169"/>
        <end position="189"/>
    </location>
</feature>
<feature type="transmembrane region" description="Helical" evidence="9">
    <location>
        <begin position="954"/>
        <end position="974"/>
    </location>
</feature>
<evidence type="ECO:0000256" key="9">
    <source>
        <dbReference type="SAM" id="Phobius"/>
    </source>
</evidence>
<evidence type="ECO:0000259" key="11">
    <source>
        <dbReference type="PROSITE" id="PS50929"/>
    </source>
</evidence>
<dbReference type="InterPro" id="IPR036640">
    <property type="entry name" value="ABC1_TM_sf"/>
</dbReference>
<dbReference type="InterPro" id="IPR027417">
    <property type="entry name" value="P-loop_NTPase"/>
</dbReference>
<evidence type="ECO:0000256" key="4">
    <source>
        <dbReference type="ARBA" id="ARBA00022692"/>
    </source>
</evidence>
<dbReference type="OrthoDB" id="6500128at2759"/>
<feature type="transmembrane region" description="Helical" evidence="9">
    <location>
        <begin position="54"/>
        <end position="78"/>
    </location>
</feature>
<feature type="transmembrane region" description="Helical" evidence="9">
    <location>
        <begin position="810"/>
        <end position="831"/>
    </location>
</feature>
<evidence type="ECO:0000259" key="10">
    <source>
        <dbReference type="PROSITE" id="PS50893"/>
    </source>
</evidence>
<feature type="transmembrane region" description="Helical" evidence="9">
    <location>
        <begin position="739"/>
        <end position="762"/>
    </location>
</feature>
<comment type="similarity">
    <text evidence="2">Belongs to the ABC transporter superfamily. ABCB family. Multidrug resistance exporter (TC 3.A.1.201) subfamily.</text>
</comment>
<feature type="transmembrane region" description="Helical" evidence="9">
    <location>
        <begin position="307"/>
        <end position="327"/>
    </location>
</feature>
<evidence type="ECO:0000256" key="8">
    <source>
        <dbReference type="ARBA" id="ARBA00023136"/>
    </source>
</evidence>
<sequence>MISHSNGNGNGNGNNPTILRKILHPLLPKSGAVKTKGASYFALFRPLQDVQSRLILATGVVLALAAGAPLPIIGVIFARIINNFPPSDEDVRTRIYELLAVAIAYFAVTWGWAFCWGIVGARVSRGLRTQMVHRALGLDQTYYETQCPDITSRLTVDAQTVQSGTAEKVGIFLQSISYFLVAFIVGFSLNARLTGILFAAVMPSMAIVVCTGTTILSRFSKESSESTTQAASVAEGAIKAVQVVQAFDAFDTLTKDHEKHLKVAMRVGVKKAIAGAVLLGSVFFIAYAANALAFWQGSKIANSSSDGGAGTVYAIVFLILDASFVIGQAGPFIQSFSAAASAGRRILSLIDYPDIPIDVYSKDGIPANQQTLGPAKDITFNNVSFSYPARSSDTILNNINLKIDTGTTVGIVGSSGSGKSTIAALLLRLYDPCQGSIRIDGHTIPDYNLPSLRNQIALVDQDPAVFSGTVYTNIRDGYKGDLLPEEDMRKRCVEAAKAADAWTFIESLPYGFETWLGEPAGTKLSGGQKQRLCLARALVGNPSLLVLDEATSALDTISEAAILTSLGRARSMKHRTTVMIAHRLASVKSADNIIVMGKGRILEQGSHDVLMSIPDGAYRNLIEAQKLSPNSSEENEVSTPTEVAYMETDKIDSEGEGEQLEIESVSSGYSSNEATSFGTFKIIRRCLALSRSRLFFTLLALVGALITGGLILGESIIFGHLVSLLNGPADASRVDFYCLMFFVVSLAALIGYITSGSCFGVVSEHLIMRTRDLSLRTILRQDMEWFLQSGRSTSSLISVISMDSGHLSGLSGVIIGTMVSALVSVIGGAILAHIVAWKIAIVLLATSPVVVLAGFFRFRVLAKLEEKNQLAYTEAASLATEACSSIRTIAALGTEAATSKRFDLAIDKYREQTFRSTALGNLLLAFALSITYFVYSLAYWWGAKQVRSGEYSSLQFFIVLPAILFSAQAAGQIFSLAPDIGRAKGAASRVFVLHDQKPGIDLISHATTVTPTPNSEVRRPSSSPTGAITFQNVNLTYQSRPNAPVFTNLNLSIKAGETVALVGRSGAGKTSTISLIERFYDPTGGSILLDGIDIKSVPAQQHRARISLVAQDPDLFSGSVAFNVGLGARPGHVATREEVIGACKAVGIHDFVNGLPDGYETQCGNNGSQLSGGQKQRVAIARAYIRDPEILLLDEATSALDSHSEAQIQEAITAVSRKRTTIMIAHRLTSVQKADRILVFDKGTIVEEGRHEDLLRGGGIYEQMIRAQSLG</sequence>
<keyword evidence="5" id="KW-0547">Nucleotide-binding</keyword>
<evidence type="ECO:0000256" key="2">
    <source>
        <dbReference type="ARBA" id="ARBA00007577"/>
    </source>
</evidence>
<dbReference type="InterPro" id="IPR017871">
    <property type="entry name" value="ABC_transporter-like_CS"/>
</dbReference>
<dbReference type="PROSITE" id="PS00211">
    <property type="entry name" value="ABC_TRANSPORTER_1"/>
    <property type="match status" value="2"/>
</dbReference>
<keyword evidence="3" id="KW-0813">Transport</keyword>
<comment type="caution">
    <text evidence="12">The sequence shown here is derived from an EMBL/GenBank/DDBJ whole genome shotgun (WGS) entry which is preliminary data.</text>
</comment>
<dbReference type="CDD" id="cd18577">
    <property type="entry name" value="ABC_6TM_Pgp_ABCB1_D1_like"/>
    <property type="match status" value="1"/>
</dbReference>
<keyword evidence="7 9" id="KW-1133">Transmembrane helix</keyword>
<feature type="transmembrane region" description="Helical" evidence="9">
    <location>
        <begin position="98"/>
        <end position="121"/>
    </location>
</feature>
<evidence type="ECO:0000256" key="3">
    <source>
        <dbReference type="ARBA" id="ARBA00022448"/>
    </source>
</evidence>
<dbReference type="GO" id="GO:0090374">
    <property type="term" value="P:oligopeptide export from mitochondrion"/>
    <property type="evidence" value="ECO:0007669"/>
    <property type="project" value="TreeGrafter"/>
</dbReference>
<protein>
    <submittedName>
        <fullName evidence="12">Phosphatidylcholine translocator ABCB4</fullName>
    </submittedName>
</protein>
<evidence type="ECO:0000313" key="12">
    <source>
        <dbReference type="EMBL" id="TVY53610.1"/>
    </source>
</evidence>
<accession>A0A7D8UYU1</accession>
<dbReference type="InterPro" id="IPR011527">
    <property type="entry name" value="ABC1_TM_dom"/>
</dbReference>
<dbReference type="PANTHER" id="PTHR43394">
    <property type="entry name" value="ATP-DEPENDENT PERMEASE MDL1, MITOCHONDRIAL"/>
    <property type="match status" value="1"/>
</dbReference>
<dbReference type="Proteomes" id="UP000481288">
    <property type="component" value="Unassembled WGS sequence"/>
</dbReference>
<dbReference type="CDD" id="cd18578">
    <property type="entry name" value="ABC_6TM_Pgp_ABCB1_D2_like"/>
    <property type="match status" value="1"/>
</dbReference>
<dbReference type="GO" id="GO:0015421">
    <property type="term" value="F:ABC-type oligopeptide transporter activity"/>
    <property type="evidence" value="ECO:0007669"/>
    <property type="project" value="TreeGrafter"/>
</dbReference>
<dbReference type="InterPro" id="IPR003593">
    <property type="entry name" value="AAA+_ATPase"/>
</dbReference>
<dbReference type="SUPFAM" id="SSF52540">
    <property type="entry name" value="P-loop containing nucleoside triphosphate hydrolases"/>
    <property type="match status" value="2"/>
</dbReference>
<feature type="transmembrane region" description="Helical" evidence="9">
    <location>
        <begin position="694"/>
        <end position="719"/>
    </location>
</feature>
<feature type="transmembrane region" description="Helical" evidence="9">
    <location>
        <begin position="918"/>
        <end position="942"/>
    </location>
</feature>
<dbReference type="SUPFAM" id="SSF90123">
    <property type="entry name" value="ABC transporter transmembrane region"/>
    <property type="match status" value="2"/>
</dbReference>
<feature type="transmembrane region" description="Helical" evidence="9">
    <location>
        <begin position="272"/>
        <end position="295"/>
    </location>
</feature>
<evidence type="ECO:0000256" key="6">
    <source>
        <dbReference type="ARBA" id="ARBA00022840"/>
    </source>
</evidence>
<dbReference type="PROSITE" id="PS50929">
    <property type="entry name" value="ABC_TM1F"/>
    <property type="match status" value="2"/>
</dbReference>
<proteinExistence type="inferred from homology"/>
<dbReference type="AlphaFoldDB" id="A0A7D8UYU1"/>
<dbReference type="SMART" id="SM00382">
    <property type="entry name" value="AAA"/>
    <property type="match status" value="2"/>
</dbReference>
<evidence type="ECO:0000256" key="1">
    <source>
        <dbReference type="ARBA" id="ARBA00004141"/>
    </source>
</evidence>
<dbReference type="GO" id="GO:0016887">
    <property type="term" value="F:ATP hydrolysis activity"/>
    <property type="evidence" value="ECO:0007669"/>
    <property type="project" value="InterPro"/>
</dbReference>
<feature type="domain" description="ABC transporter" evidence="10">
    <location>
        <begin position="1028"/>
        <end position="1267"/>
    </location>
</feature>
<keyword evidence="8 9" id="KW-0472">Membrane</keyword>
<name>A0A7D8UYU1_9HELO</name>
<dbReference type="PANTHER" id="PTHR43394:SF18">
    <property type="entry name" value="ABC TRANSPORTER B FAMILY MEMBER 11-LIKE"/>
    <property type="match status" value="1"/>
</dbReference>
<organism evidence="12 13">
    <name type="scientific">Lachnellula cervina</name>
    <dbReference type="NCBI Taxonomy" id="1316786"/>
    <lineage>
        <taxon>Eukaryota</taxon>
        <taxon>Fungi</taxon>
        <taxon>Dikarya</taxon>
        <taxon>Ascomycota</taxon>
        <taxon>Pezizomycotina</taxon>
        <taxon>Leotiomycetes</taxon>
        <taxon>Helotiales</taxon>
        <taxon>Lachnaceae</taxon>
        <taxon>Lachnellula</taxon>
    </lineage>
</organism>
<dbReference type="EMBL" id="QGMG01000434">
    <property type="protein sequence ID" value="TVY53610.1"/>
    <property type="molecule type" value="Genomic_DNA"/>
</dbReference>
<evidence type="ECO:0000313" key="13">
    <source>
        <dbReference type="Proteomes" id="UP000481288"/>
    </source>
</evidence>
<keyword evidence="4 9" id="KW-0812">Transmembrane</keyword>
<comment type="subcellular location">
    <subcellularLocation>
        <location evidence="1">Membrane</location>
        <topology evidence="1">Multi-pass membrane protein</topology>
    </subcellularLocation>
</comment>
<feature type="domain" description="ABC transmembrane type-1" evidence="11">
    <location>
        <begin position="698"/>
        <end position="982"/>
    </location>
</feature>
<dbReference type="InterPro" id="IPR003439">
    <property type="entry name" value="ABC_transporter-like_ATP-bd"/>
</dbReference>
<feature type="transmembrane region" description="Helical" evidence="9">
    <location>
        <begin position="195"/>
        <end position="216"/>
    </location>
</feature>
<feature type="transmembrane region" description="Helical" evidence="9">
    <location>
        <begin position="837"/>
        <end position="858"/>
    </location>
</feature>
<dbReference type="FunFam" id="3.40.50.300:FF:000913">
    <property type="entry name" value="ABC multidrug transporter SitT"/>
    <property type="match status" value="1"/>
</dbReference>
<dbReference type="Gene3D" id="3.40.50.300">
    <property type="entry name" value="P-loop containing nucleotide triphosphate hydrolases"/>
    <property type="match status" value="2"/>
</dbReference>